<gene>
    <name evidence="3" type="ORF">PEVE_00003345</name>
</gene>
<evidence type="ECO:0000256" key="1">
    <source>
        <dbReference type="SAM" id="Phobius"/>
    </source>
</evidence>
<feature type="transmembrane region" description="Helical" evidence="1">
    <location>
        <begin position="479"/>
        <end position="497"/>
    </location>
</feature>
<sequence length="532" mass="60228">MGLLPVEVAFLVLLTGSQGMSATCVEREEHILRYLISSQPPYDNYYNISKAVYPSVDLPSLLIKITVKFPHDSGNLTHLAASSRSPINGSTSNISQTEENILETTETKITTYNTSNISQTEENILETTETKITTYKFTWSASCLYVSGGSISLASMNAFSLWAIYPNRRERQLHLTLPQFCRRFSADTMIYFLSTLQDIAISPNIPDPSLNTVECVTVGQGKAPPFPDWKNLLHGVCWCILCISLVFSQVASQWLIVQLREWKNSSRVEAEKRKNDSQVAAVMLLSIVVFITGLSLIFFAWSRSSFEQDYYMWAFFTSAMLVLVRRALWCFWRIYKSDNIDVYKLSLTKGHESDPSGNVISFFTLYPAIFMACHHLLWILLGVITEPFWGISVLVAVISVSAILVFLFYDFYEYYLSHECNDHQCERCSARRGRRREYWFPFFMSLFLVLGSCAASVLLIIVLLVVAQSFLSESLVSTLVQNGLVFFSTLWLGYLKLHQAKKPAETRNSGNAGNSNQSGQPNGYELVEIQVQ</sequence>
<evidence type="ECO:0000313" key="4">
    <source>
        <dbReference type="Proteomes" id="UP001159427"/>
    </source>
</evidence>
<name>A0ABN8LFC7_9CNID</name>
<evidence type="ECO:0000256" key="2">
    <source>
        <dbReference type="SAM" id="SignalP"/>
    </source>
</evidence>
<keyword evidence="4" id="KW-1185">Reference proteome</keyword>
<evidence type="ECO:0000313" key="3">
    <source>
        <dbReference type="EMBL" id="CAH3014614.1"/>
    </source>
</evidence>
<feature type="transmembrane region" description="Helical" evidence="1">
    <location>
        <begin position="313"/>
        <end position="335"/>
    </location>
</feature>
<reference evidence="3 4" key="1">
    <citation type="submission" date="2022-05" db="EMBL/GenBank/DDBJ databases">
        <authorList>
            <consortium name="Genoscope - CEA"/>
            <person name="William W."/>
        </authorList>
    </citation>
    <scope>NUCLEOTIDE SEQUENCE [LARGE SCALE GENOMIC DNA]</scope>
</reference>
<feature type="signal peptide" evidence="2">
    <location>
        <begin position="1"/>
        <end position="19"/>
    </location>
</feature>
<feature type="transmembrane region" description="Helical" evidence="1">
    <location>
        <begin position="356"/>
        <end position="381"/>
    </location>
</feature>
<feature type="transmembrane region" description="Helical" evidence="1">
    <location>
        <begin position="278"/>
        <end position="301"/>
    </location>
</feature>
<dbReference type="EMBL" id="CALNXI010000012">
    <property type="protein sequence ID" value="CAH3014614.1"/>
    <property type="molecule type" value="Genomic_DNA"/>
</dbReference>
<comment type="caution">
    <text evidence="3">The sequence shown here is derived from an EMBL/GenBank/DDBJ whole genome shotgun (WGS) entry which is preliminary data.</text>
</comment>
<protein>
    <submittedName>
        <fullName evidence="3">Uncharacterized protein</fullName>
    </submittedName>
</protein>
<accession>A0ABN8LFC7</accession>
<feature type="transmembrane region" description="Helical" evidence="1">
    <location>
        <begin position="439"/>
        <end position="467"/>
    </location>
</feature>
<organism evidence="3 4">
    <name type="scientific">Porites evermanni</name>
    <dbReference type="NCBI Taxonomy" id="104178"/>
    <lineage>
        <taxon>Eukaryota</taxon>
        <taxon>Metazoa</taxon>
        <taxon>Cnidaria</taxon>
        <taxon>Anthozoa</taxon>
        <taxon>Hexacorallia</taxon>
        <taxon>Scleractinia</taxon>
        <taxon>Fungiina</taxon>
        <taxon>Poritidae</taxon>
        <taxon>Porites</taxon>
    </lineage>
</organism>
<feature type="chain" id="PRO_5047440735" evidence="2">
    <location>
        <begin position="20"/>
        <end position="532"/>
    </location>
</feature>
<dbReference type="Proteomes" id="UP001159427">
    <property type="component" value="Unassembled WGS sequence"/>
</dbReference>
<keyword evidence="2" id="KW-0732">Signal</keyword>
<keyword evidence="1" id="KW-1133">Transmembrane helix</keyword>
<proteinExistence type="predicted"/>
<feature type="transmembrane region" description="Helical" evidence="1">
    <location>
        <begin position="387"/>
        <end position="409"/>
    </location>
</feature>
<feature type="transmembrane region" description="Helical" evidence="1">
    <location>
        <begin position="232"/>
        <end position="257"/>
    </location>
</feature>
<keyword evidence="1" id="KW-0812">Transmembrane</keyword>
<keyword evidence="1" id="KW-0472">Membrane</keyword>